<dbReference type="EMBL" id="BMFC01000011">
    <property type="protein sequence ID" value="GGC15397.1"/>
    <property type="molecule type" value="Genomic_DNA"/>
</dbReference>
<dbReference type="Proteomes" id="UP000645462">
    <property type="component" value="Unassembled WGS sequence"/>
</dbReference>
<comment type="caution">
    <text evidence="1">The sequence shown here is derived from an EMBL/GenBank/DDBJ whole genome shotgun (WGS) entry which is preliminary data.</text>
</comment>
<organism evidence="1 2">
    <name type="scientific">Marivita lacus</name>
    <dbReference type="NCBI Taxonomy" id="1323742"/>
    <lineage>
        <taxon>Bacteria</taxon>
        <taxon>Pseudomonadati</taxon>
        <taxon>Pseudomonadota</taxon>
        <taxon>Alphaproteobacteria</taxon>
        <taxon>Rhodobacterales</taxon>
        <taxon>Roseobacteraceae</taxon>
        <taxon>Marivita</taxon>
    </lineage>
</organism>
<evidence type="ECO:0008006" key="3">
    <source>
        <dbReference type="Google" id="ProtNLM"/>
    </source>
</evidence>
<dbReference type="RefSeq" id="WP_188483333.1">
    <property type="nucleotide sequence ID" value="NZ_BMFC01000011.1"/>
</dbReference>
<reference evidence="2" key="1">
    <citation type="journal article" date="2019" name="Int. J. Syst. Evol. Microbiol.">
        <title>The Global Catalogue of Microorganisms (GCM) 10K type strain sequencing project: providing services to taxonomists for standard genome sequencing and annotation.</title>
        <authorList>
            <consortium name="The Broad Institute Genomics Platform"/>
            <consortium name="The Broad Institute Genome Sequencing Center for Infectious Disease"/>
            <person name="Wu L."/>
            <person name="Ma J."/>
        </authorList>
    </citation>
    <scope>NUCLEOTIDE SEQUENCE [LARGE SCALE GENOMIC DNA]</scope>
    <source>
        <strain evidence="2">CGMCC 1.12478</strain>
    </source>
</reference>
<name>A0ABQ1L0I0_9RHOB</name>
<gene>
    <name evidence="1" type="ORF">GCM10011363_34840</name>
</gene>
<evidence type="ECO:0000313" key="2">
    <source>
        <dbReference type="Proteomes" id="UP000645462"/>
    </source>
</evidence>
<accession>A0ABQ1L0I0</accession>
<keyword evidence="2" id="KW-1185">Reference proteome</keyword>
<sequence length="220" mass="25450">MANKLIIDTLRTASKGEAQIADFFDESVSGGALRDLNTSLRAAANTTTVFLISDELNISLSLNRLVLSDRMEREAGSTFLRDNLKLTTNHLRRIFTFFEYVIYFLCKFPKYHLDPSYDEKTETFSERLKILKEGGKIDKETEKKLRAIKSTRDQFAHSFIDIKELFYEGEALQSKQLDFFNDVDATAIILEDHFREHQHHQVDWPTFNLVMRALSAARKS</sequence>
<proteinExistence type="predicted"/>
<protein>
    <recommendedName>
        <fullName evidence="3">Cthe-2314-like HEPN domain-containing protein</fullName>
    </recommendedName>
</protein>
<evidence type="ECO:0000313" key="1">
    <source>
        <dbReference type="EMBL" id="GGC15397.1"/>
    </source>
</evidence>